<evidence type="ECO:0000256" key="5">
    <source>
        <dbReference type="ARBA" id="ARBA00022989"/>
    </source>
</evidence>
<feature type="transmembrane region" description="Helical" evidence="7">
    <location>
        <begin position="12"/>
        <end position="32"/>
    </location>
</feature>
<sequence length="664" mass="72933">MREGHRGGVAKLFALRVVSVLTLLAGTTYVVWRWGWSVNWDNWWIAVPLVVAETYALIDGYLFAATVWRMKQRGDAPPPPPGATVDVLITTYNEPVEMVAATARAALAISWPHQTYILDDGARPEMRAAAEELGVGYITRTADWEGRSRHAKAGNLNNALFHTAGEFLLILDADQIPLPEILDRTLGWFEDPDMALVQTPQWFSNVTDADPLGSQAPLFYGPIQQGKDGWNAAFFCGSNAVIRREALMRLGITEYVAEVERAVRTALRASRRILTRTERRVRREAPAAAAAIGEVRAAAGTALDRLAAGDPVAEVTWAFQQTAREASRSLVANDLADIQRDLAELQVLDGGVDLGIVSDPASGLPLVDETALDALAGRDHSPLAALEAVDRLMRAVDVDRGDEAMPVMPMATVSVTEDMATCMRLHAAGWKSAYHHEVLAHGLAPEDLGTMLKQRLRWAQGTLQVLLKENPLTKKGLQVGQRLMYFATMWSYLSGFAALAFLIAPIIYLTTGTLPVHAYGLTFLAYFTPYFLLNQLLFLIVGYGVKTWRGHQYSLALFPIWIKACTTAAANVWFGRELGFMVTPKVREGGRQRFPARLIWPQLTIMALLVVAVVCGVLQLWLGDAVTVIGVGVNTVWIAYDLVVMSVIIQAALFRAPEPEELVP</sequence>
<dbReference type="RefSeq" id="WP_218910239.1">
    <property type="nucleotide sequence ID" value="NZ_JACCFP010000001.1"/>
</dbReference>
<gene>
    <name evidence="8" type="ORF">HNR19_002534</name>
</gene>
<dbReference type="SUPFAM" id="SSF53448">
    <property type="entry name" value="Nucleotide-diphospho-sugar transferases"/>
    <property type="match status" value="2"/>
</dbReference>
<accession>A0A853C4B1</accession>
<dbReference type="GO" id="GO:0016760">
    <property type="term" value="F:cellulose synthase (UDP-forming) activity"/>
    <property type="evidence" value="ECO:0007669"/>
    <property type="project" value="UniProtKB-EC"/>
</dbReference>
<dbReference type="GO" id="GO:0005886">
    <property type="term" value="C:plasma membrane"/>
    <property type="evidence" value="ECO:0007669"/>
    <property type="project" value="TreeGrafter"/>
</dbReference>
<keyword evidence="6 7" id="KW-0472">Membrane</keyword>
<dbReference type="Gene3D" id="3.90.550.10">
    <property type="entry name" value="Spore Coat Polysaccharide Biosynthesis Protein SpsA, Chain A"/>
    <property type="match status" value="2"/>
</dbReference>
<dbReference type="InterPro" id="IPR005150">
    <property type="entry name" value="Cellulose_synth"/>
</dbReference>
<feature type="transmembrane region" description="Helical" evidence="7">
    <location>
        <begin position="44"/>
        <end position="64"/>
    </location>
</feature>
<evidence type="ECO:0000256" key="3">
    <source>
        <dbReference type="ARBA" id="ARBA00022679"/>
    </source>
</evidence>
<evidence type="ECO:0000256" key="1">
    <source>
        <dbReference type="ARBA" id="ARBA00004127"/>
    </source>
</evidence>
<evidence type="ECO:0000313" key="9">
    <source>
        <dbReference type="Proteomes" id="UP000530424"/>
    </source>
</evidence>
<organism evidence="8 9">
    <name type="scientific">Nocardioides thalensis</name>
    <dbReference type="NCBI Taxonomy" id="1914755"/>
    <lineage>
        <taxon>Bacteria</taxon>
        <taxon>Bacillati</taxon>
        <taxon>Actinomycetota</taxon>
        <taxon>Actinomycetes</taxon>
        <taxon>Propionibacteriales</taxon>
        <taxon>Nocardioidaceae</taxon>
        <taxon>Nocardioides</taxon>
    </lineage>
</organism>
<dbReference type="GO" id="GO:0030244">
    <property type="term" value="P:cellulose biosynthetic process"/>
    <property type="evidence" value="ECO:0007669"/>
    <property type="project" value="InterPro"/>
</dbReference>
<keyword evidence="9" id="KW-1185">Reference proteome</keyword>
<comment type="subcellular location">
    <subcellularLocation>
        <location evidence="1">Endomembrane system</location>
        <topology evidence="1">Multi-pass membrane protein</topology>
    </subcellularLocation>
</comment>
<dbReference type="EMBL" id="JACCFP010000001">
    <property type="protein sequence ID" value="NYJ01836.1"/>
    <property type="molecule type" value="Genomic_DNA"/>
</dbReference>
<name>A0A853C4B1_9ACTN</name>
<protein>
    <submittedName>
        <fullName evidence="8">Cellulose synthase (UDP-forming)</fullName>
        <ecNumber evidence="8">2.4.1.12</ecNumber>
    </submittedName>
</protein>
<dbReference type="AlphaFoldDB" id="A0A853C4B1"/>
<comment type="caution">
    <text evidence="8">The sequence shown here is derived from an EMBL/GenBank/DDBJ whole genome shotgun (WGS) entry which is preliminary data.</text>
</comment>
<evidence type="ECO:0000256" key="7">
    <source>
        <dbReference type="SAM" id="Phobius"/>
    </source>
</evidence>
<dbReference type="EC" id="2.4.1.12" evidence="8"/>
<feature type="transmembrane region" description="Helical" evidence="7">
    <location>
        <begin position="634"/>
        <end position="654"/>
    </location>
</feature>
<keyword evidence="2 8" id="KW-0328">Glycosyltransferase</keyword>
<dbReference type="PANTHER" id="PTHR43867">
    <property type="entry name" value="CELLULOSE SYNTHASE CATALYTIC SUBUNIT A [UDP-FORMING]"/>
    <property type="match status" value="1"/>
</dbReference>
<keyword evidence="5 7" id="KW-1133">Transmembrane helix</keyword>
<proteinExistence type="predicted"/>
<feature type="transmembrane region" description="Helical" evidence="7">
    <location>
        <begin position="521"/>
        <end position="543"/>
    </location>
</feature>
<keyword evidence="4 7" id="KW-0812">Transmembrane</keyword>
<evidence type="ECO:0000256" key="2">
    <source>
        <dbReference type="ARBA" id="ARBA00022676"/>
    </source>
</evidence>
<feature type="transmembrane region" description="Helical" evidence="7">
    <location>
        <begin position="555"/>
        <end position="574"/>
    </location>
</feature>
<dbReference type="CDD" id="cd06421">
    <property type="entry name" value="CESA_CelA_like"/>
    <property type="match status" value="1"/>
</dbReference>
<feature type="transmembrane region" description="Helical" evidence="7">
    <location>
        <begin position="483"/>
        <end position="509"/>
    </location>
</feature>
<dbReference type="InterPro" id="IPR029044">
    <property type="entry name" value="Nucleotide-diphossugar_trans"/>
</dbReference>
<dbReference type="GO" id="GO:0012505">
    <property type="term" value="C:endomembrane system"/>
    <property type="evidence" value="ECO:0007669"/>
    <property type="project" value="UniProtKB-SubCell"/>
</dbReference>
<evidence type="ECO:0000313" key="8">
    <source>
        <dbReference type="EMBL" id="NYJ01836.1"/>
    </source>
</evidence>
<dbReference type="PANTHER" id="PTHR43867:SF2">
    <property type="entry name" value="CELLULOSE SYNTHASE CATALYTIC SUBUNIT A [UDP-FORMING]"/>
    <property type="match status" value="1"/>
</dbReference>
<evidence type="ECO:0000256" key="6">
    <source>
        <dbReference type="ARBA" id="ARBA00023136"/>
    </source>
</evidence>
<feature type="transmembrane region" description="Helical" evidence="7">
    <location>
        <begin position="599"/>
        <end position="622"/>
    </location>
</feature>
<dbReference type="Pfam" id="PF03552">
    <property type="entry name" value="Cellulose_synt"/>
    <property type="match status" value="1"/>
</dbReference>
<dbReference type="Proteomes" id="UP000530424">
    <property type="component" value="Unassembled WGS sequence"/>
</dbReference>
<keyword evidence="3 8" id="KW-0808">Transferase</keyword>
<evidence type="ECO:0000256" key="4">
    <source>
        <dbReference type="ARBA" id="ARBA00022692"/>
    </source>
</evidence>
<dbReference type="InterPro" id="IPR050321">
    <property type="entry name" value="Glycosyltr_2/OpgH_subfam"/>
</dbReference>
<reference evidence="8 9" key="1">
    <citation type="submission" date="2020-07" db="EMBL/GenBank/DDBJ databases">
        <title>Sequencing the genomes of 1000 actinobacteria strains.</title>
        <authorList>
            <person name="Klenk H.-P."/>
        </authorList>
    </citation>
    <scope>NUCLEOTIDE SEQUENCE [LARGE SCALE GENOMIC DNA]</scope>
    <source>
        <strain evidence="8 9">DSM 103833</strain>
    </source>
</reference>